<gene>
    <name evidence="2" type="ORF">AOQ84DRAFT_394225</name>
</gene>
<evidence type="ECO:0000256" key="1">
    <source>
        <dbReference type="SAM" id="Phobius"/>
    </source>
</evidence>
<dbReference type="PANTHER" id="PTHR42101:SF1">
    <property type="entry name" value="LOW TEMPERATURE REQUIREMENT A"/>
    <property type="match status" value="1"/>
</dbReference>
<feature type="transmembrane region" description="Helical" evidence="1">
    <location>
        <begin position="463"/>
        <end position="484"/>
    </location>
</feature>
<dbReference type="Proteomes" id="UP000250140">
    <property type="component" value="Unassembled WGS sequence"/>
</dbReference>
<feature type="transmembrane region" description="Helical" evidence="1">
    <location>
        <begin position="106"/>
        <end position="125"/>
    </location>
</feature>
<feature type="transmembrane region" description="Helical" evidence="1">
    <location>
        <begin position="52"/>
        <end position="71"/>
    </location>
</feature>
<feature type="transmembrane region" description="Helical" evidence="1">
    <location>
        <begin position="77"/>
        <end position="94"/>
    </location>
</feature>
<feature type="transmembrane region" description="Helical" evidence="1">
    <location>
        <begin position="281"/>
        <end position="302"/>
    </location>
</feature>
<proteinExistence type="predicted"/>
<feature type="transmembrane region" description="Helical" evidence="1">
    <location>
        <begin position="491"/>
        <end position="514"/>
    </location>
</feature>
<dbReference type="AlphaFoldDB" id="A0A8E2JZF6"/>
<dbReference type="OrthoDB" id="3177213at2759"/>
<evidence type="ECO:0000313" key="2">
    <source>
        <dbReference type="EMBL" id="OCL14807.1"/>
    </source>
</evidence>
<feature type="transmembrane region" description="Helical" evidence="1">
    <location>
        <begin position="215"/>
        <end position="238"/>
    </location>
</feature>
<keyword evidence="1" id="KW-1133">Transmembrane helix</keyword>
<keyword evidence="3" id="KW-1185">Reference proteome</keyword>
<keyword evidence="1" id="KW-0812">Transmembrane</keyword>
<keyword evidence="1" id="KW-0472">Membrane</keyword>
<evidence type="ECO:0008006" key="4">
    <source>
        <dbReference type="Google" id="ProtNLM"/>
    </source>
</evidence>
<feature type="transmembrane region" description="Helical" evidence="1">
    <location>
        <begin position="520"/>
        <end position="543"/>
    </location>
</feature>
<dbReference type="PANTHER" id="PTHR42101">
    <property type="entry name" value="CHROMOSOME 16, WHOLE GENOME SHOTGUN SEQUENCE"/>
    <property type="match status" value="1"/>
</dbReference>
<name>A0A8E2JZF6_9PEZI</name>
<feature type="transmembrane region" description="Helical" evidence="1">
    <location>
        <begin position="182"/>
        <end position="203"/>
    </location>
</feature>
<accession>A0A8E2JZF6</accession>
<dbReference type="EMBL" id="KV748527">
    <property type="protein sequence ID" value="OCL14807.1"/>
    <property type="molecule type" value="Genomic_DNA"/>
</dbReference>
<sequence length="637" mass="72285">MGFSVHGVKELDSQKHLKRLHKIVPWIESPLQGADQQSLVFHQRHEANTVELFFDLFFVANLATFTAYHSITDSSSLFAYIGFFAILWCSWFQITLHDVRFARDSIYERACKVIQFTAFVGLALVGSAFQPNGGNSEKKSNNTNFRILCYVLILSRLLLLLQYIVILIFTARAGYKKLYFPLALNVIIYAAGAAVFGAMTPIFSPTIKDHRGIYVVWYIVMLLESLGVIAISCCWRMLSFKKTHLVERMGLLTLIVIGEGAIGVTKTITRMMGKYGLDAEGSFLVICIILVLVFVWMLYFDYHPHGHYGTIRQQIWSILHFPLQLAIVGLVEGSQQVALARYVMRQTDKVDTAFWKECMVDYLDGAELVNALNSSIQYFQLYKKPESERWLPILNRDLSRIGNITGICAPENVDGKYEPGWYPDEILNLLYNSMGAIYASLGMKLPPDQDATELAISSWWITYVYYWSSFALLVISLILFLFLVRINKSDIFDWVSVIIRGIMLAVSGCLIAVVTNKTMLFNYIGSPAVLPTCVTMLFIILLVDRFSAIFANWRLKRSGKPFVSYHDHEHEHGHEHEHDDHASIDKNGVEVHESDTTPLTSETAYMPNAYPMDTMSPTPSYTTGGYMPVSNVQHYEA</sequence>
<feature type="transmembrane region" description="Helical" evidence="1">
    <location>
        <begin position="145"/>
        <end position="170"/>
    </location>
</feature>
<protein>
    <recommendedName>
        <fullName evidence="4">Bacterial low temperature requirement A protein-domain-containing protein</fullName>
    </recommendedName>
</protein>
<dbReference type="Pfam" id="PF06772">
    <property type="entry name" value="LtrA"/>
    <property type="match status" value="1"/>
</dbReference>
<organism evidence="2 3">
    <name type="scientific">Glonium stellatum</name>
    <dbReference type="NCBI Taxonomy" id="574774"/>
    <lineage>
        <taxon>Eukaryota</taxon>
        <taxon>Fungi</taxon>
        <taxon>Dikarya</taxon>
        <taxon>Ascomycota</taxon>
        <taxon>Pezizomycotina</taxon>
        <taxon>Dothideomycetes</taxon>
        <taxon>Pleosporomycetidae</taxon>
        <taxon>Gloniales</taxon>
        <taxon>Gloniaceae</taxon>
        <taxon>Glonium</taxon>
    </lineage>
</organism>
<evidence type="ECO:0000313" key="3">
    <source>
        <dbReference type="Proteomes" id="UP000250140"/>
    </source>
</evidence>
<reference evidence="2 3" key="1">
    <citation type="journal article" date="2016" name="Nat. Commun.">
        <title>Ectomycorrhizal ecology is imprinted in the genome of the dominant symbiotic fungus Cenococcum geophilum.</title>
        <authorList>
            <consortium name="DOE Joint Genome Institute"/>
            <person name="Peter M."/>
            <person name="Kohler A."/>
            <person name="Ohm R.A."/>
            <person name="Kuo A."/>
            <person name="Krutzmann J."/>
            <person name="Morin E."/>
            <person name="Arend M."/>
            <person name="Barry K.W."/>
            <person name="Binder M."/>
            <person name="Choi C."/>
            <person name="Clum A."/>
            <person name="Copeland A."/>
            <person name="Grisel N."/>
            <person name="Haridas S."/>
            <person name="Kipfer T."/>
            <person name="LaButti K."/>
            <person name="Lindquist E."/>
            <person name="Lipzen A."/>
            <person name="Maire R."/>
            <person name="Meier B."/>
            <person name="Mihaltcheva S."/>
            <person name="Molinier V."/>
            <person name="Murat C."/>
            <person name="Poggeler S."/>
            <person name="Quandt C.A."/>
            <person name="Sperisen C."/>
            <person name="Tritt A."/>
            <person name="Tisserant E."/>
            <person name="Crous P.W."/>
            <person name="Henrissat B."/>
            <person name="Nehls U."/>
            <person name="Egli S."/>
            <person name="Spatafora J.W."/>
            <person name="Grigoriev I.V."/>
            <person name="Martin F.M."/>
        </authorList>
    </citation>
    <scope>NUCLEOTIDE SEQUENCE [LARGE SCALE GENOMIC DNA]</scope>
    <source>
        <strain evidence="2 3">CBS 207.34</strain>
    </source>
</reference>
<dbReference type="InterPro" id="IPR010640">
    <property type="entry name" value="Low_temperature_requirement_A"/>
</dbReference>